<reference evidence="1 3" key="2">
    <citation type="journal article" date="2014" name="BMC Genomics">
        <title>An improved genome release (version Mt4.0) for the model legume Medicago truncatula.</title>
        <authorList>
            <person name="Tang H."/>
            <person name="Krishnakumar V."/>
            <person name="Bidwell S."/>
            <person name="Rosen B."/>
            <person name="Chan A."/>
            <person name="Zhou S."/>
            <person name="Gentzbittel L."/>
            <person name="Childs K.L."/>
            <person name="Yandell M."/>
            <person name="Gundlach H."/>
            <person name="Mayer K.F."/>
            <person name="Schwartz D.C."/>
            <person name="Town C.D."/>
        </authorList>
    </citation>
    <scope>GENOME REANNOTATION</scope>
    <source>
        <strain evidence="1">A17</strain>
        <strain evidence="2 3">cv. Jemalong A17</strain>
    </source>
</reference>
<gene>
    <name evidence="1" type="ORF">MTR_0655s0010</name>
</gene>
<dbReference type="Proteomes" id="UP000002051">
    <property type="component" value="Unassembled WGS sequence"/>
</dbReference>
<organism evidence="1 3">
    <name type="scientific">Medicago truncatula</name>
    <name type="common">Barrel medic</name>
    <name type="synonym">Medicago tribuloides</name>
    <dbReference type="NCBI Taxonomy" id="3880"/>
    <lineage>
        <taxon>Eukaryota</taxon>
        <taxon>Viridiplantae</taxon>
        <taxon>Streptophyta</taxon>
        <taxon>Embryophyta</taxon>
        <taxon>Tracheophyta</taxon>
        <taxon>Spermatophyta</taxon>
        <taxon>Magnoliopsida</taxon>
        <taxon>eudicotyledons</taxon>
        <taxon>Gunneridae</taxon>
        <taxon>Pentapetalae</taxon>
        <taxon>rosids</taxon>
        <taxon>fabids</taxon>
        <taxon>Fabales</taxon>
        <taxon>Fabaceae</taxon>
        <taxon>Papilionoideae</taxon>
        <taxon>50 kb inversion clade</taxon>
        <taxon>NPAAA clade</taxon>
        <taxon>Hologalegina</taxon>
        <taxon>IRL clade</taxon>
        <taxon>Trifolieae</taxon>
        <taxon>Medicago</taxon>
    </lineage>
</organism>
<dbReference type="EMBL" id="KL403379">
    <property type="protein sequence ID" value="KEH15686.1"/>
    <property type="molecule type" value="Genomic_DNA"/>
</dbReference>
<accession>A0A072TEM2</accession>
<protein>
    <submittedName>
        <fullName evidence="1 2">Uncharacterized protein</fullName>
    </submittedName>
</protein>
<evidence type="ECO:0000313" key="3">
    <source>
        <dbReference type="Proteomes" id="UP000002051"/>
    </source>
</evidence>
<proteinExistence type="predicted"/>
<evidence type="ECO:0000313" key="2">
    <source>
        <dbReference type="EnsemblPlants" id="KEH15686"/>
    </source>
</evidence>
<evidence type="ECO:0000313" key="1">
    <source>
        <dbReference type="EMBL" id="KEH15686.1"/>
    </source>
</evidence>
<sequence>MALIYISNSPPQVGRCSQHFQLGMNNTIVYQTKENTRRDAGNTSAKRIATTFNHHPVEANNHKTIKDTTLNHQANHLAEAQQRESKHIQKQQ</sequence>
<name>A0A072TEM2_MEDTR</name>
<dbReference type="HOGENOM" id="CLU_2416707_0_0_1"/>
<reference evidence="1 3" key="1">
    <citation type="journal article" date="2011" name="Nature">
        <title>The Medicago genome provides insight into the evolution of rhizobial symbioses.</title>
        <authorList>
            <person name="Young N.D."/>
            <person name="Debelle F."/>
            <person name="Oldroyd G.E."/>
            <person name="Geurts R."/>
            <person name="Cannon S.B."/>
            <person name="Udvardi M.K."/>
            <person name="Benedito V.A."/>
            <person name="Mayer K.F."/>
            <person name="Gouzy J."/>
            <person name="Schoof H."/>
            <person name="Van de Peer Y."/>
            <person name="Proost S."/>
            <person name="Cook D.R."/>
            <person name="Meyers B.C."/>
            <person name="Spannagl M."/>
            <person name="Cheung F."/>
            <person name="De Mita S."/>
            <person name="Krishnakumar V."/>
            <person name="Gundlach H."/>
            <person name="Zhou S."/>
            <person name="Mudge J."/>
            <person name="Bharti A.K."/>
            <person name="Murray J.D."/>
            <person name="Naoumkina M.A."/>
            <person name="Rosen B."/>
            <person name="Silverstein K.A."/>
            <person name="Tang H."/>
            <person name="Rombauts S."/>
            <person name="Zhao P.X."/>
            <person name="Zhou P."/>
            <person name="Barbe V."/>
            <person name="Bardou P."/>
            <person name="Bechner M."/>
            <person name="Bellec A."/>
            <person name="Berger A."/>
            <person name="Berges H."/>
            <person name="Bidwell S."/>
            <person name="Bisseling T."/>
            <person name="Choisne N."/>
            <person name="Couloux A."/>
            <person name="Denny R."/>
            <person name="Deshpande S."/>
            <person name="Dai X."/>
            <person name="Doyle J.J."/>
            <person name="Dudez A.M."/>
            <person name="Farmer A.D."/>
            <person name="Fouteau S."/>
            <person name="Franken C."/>
            <person name="Gibelin C."/>
            <person name="Gish J."/>
            <person name="Goldstein S."/>
            <person name="Gonzalez A.J."/>
            <person name="Green P.J."/>
            <person name="Hallab A."/>
            <person name="Hartog M."/>
            <person name="Hua A."/>
            <person name="Humphray S.J."/>
            <person name="Jeong D.H."/>
            <person name="Jing Y."/>
            <person name="Jocker A."/>
            <person name="Kenton S.M."/>
            <person name="Kim D.J."/>
            <person name="Klee K."/>
            <person name="Lai H."/>
            <person name="Lang C."/>
            <person name="Lin S."/>
            <person name="Macmil S.L."/>
            <person name="Magdelenat G."/>
            <person name="Matthews L."/>
            <person name="McCorrison J."/>
            <person name="Monaghan E.L."/>
            <person name="Mun J.H."/>
            <person name="Najar F.Z."/>
            <person name="Nicholson C."/>
            <person name="Noirot C."/>
            <person name="O'Bleness M."/>
            <person name="Paule C.R."/>
            <person name="Poulain J."/>
            <person name="Prion F."/>
            <person name="Qin B."/>
            <person name="Qu C."/>
            <person name="Retzel E.F."/>
            <person name="Riddle C."/>
            <person name="Sallet E."/>
            <person name="Samain S."/>
            <person name="Samson N."/>
            <person name="Sanders I."/>
            <person name="Saurat O."/>
            <person name="Scarpelli C."/>
            <person name="Schiex T."/>
            <person name="Segurens B."/>
            <person name="Severin A.J."/>
            <person name="Sherrier D.J."/>
            <person name="Shi R."/>
            <person name="Sims S."/>
            <person name="Singer S.R."/>
            <person name="Sinharoy S."/>
            <person name="Sterck L."/>
            <person name="Viollet A."/>
            <person name="Wang B.B."/>
            <person name="Wang K."/>
            <person name="Wang M."/>
            <person name="Wang X."/>
            <person name="Warfsmann J."/>
            <person name="Weissenbach J."/>
            <person name="White D.D."/>
            <person name="White J.D."/>
            <person name="Wiley G.B."/>
            <person name="Wincker P."/>
            <person name="Xing Y."/>
            <person name="Yang L."/>
            <person name="Yao Z."/>
            <person name="Ying F."/>
            <person name="Zhai J."/>
            <person name="Zhou L."/>
            <person name="Zuber A."/>
            <person name="Denarie J."/>
            <person name="Dixon R.A."/>
            <person name="May G.D."/>
            <person name="Schwartz D.C."/>
            <person name="Rogers J."/>
            <person name="Quetier F."/>
            <person name="Town C.D."/>
            <person name="Roe B.A."/>
        </authorList>
    </citation>
    <scope>NUCLEOTIDE SEQUENCE [LARGE SCALE GENOMIC DNA]</scope>
    <source>
        <strain evidence="1">A17</strain>
        <strain evidence="2 3">cv. Jemalong A17</strain>
    </source>
</reference>
<dbReference type="AlphaFoldDB" id="A0A072TEM2"/>
<keyword evidence="3" id="KW-1185">Reference proteome</keyword>
<reference evidence="2" key="3">
    <citation type="submission" date="2015-06" db="UniProtKB">
        <authorList>
            <consortium name="EnsemblPlants"/>
        </authorList>
    </citation>
    <scope>IDENTIFICATION</scope>
    <source>
        <strain evidence="2">cv. Jemalong A17</strain>
    </source>
</reference>
<dbReference type="EnsemblPlants" id="KEH15686">
    <property type="protein sequence ID" value="KEH15686"/>
    <property type="gene ID" value="MTR_0655s0010"/>
</dbReference>